<dbReference type="PROSITE" id="PS51257">
    <property type="entry name" value="PROKAR_LIPOPROTEIN"/>
    <property type="match status" value="1"/>
</dbReference>
<name>A0ABX7NUP4_9BACT</name>
<reference evidence="2 3" key="1">
    <citation type="submission" date="2021-02" db="EMBL/GenBank/DDBJ databases">
        <title>De Novo genome assembly of isolated myxobacteria.</title>
        <authorList>
            <person name="Stevens D.C."/>
        </authorList>
    </citation>
    <scope>NUCLEOTIDE SEQUENCE [LARGE SCALE GENOMIC DNA]</scope>
    <source>
        <strain evidence="3">SCPEA02</strain>
    </source>
</reference>
<feature type="compositionally biased region" description="Basic and acidic residues" evidence="1">
    <location>
        <begin position="46"/>
        <end position="62"/>
    </location>
</feature>
<proteinExistence type="predicted"/>
<evidence type="ECO:0000256" key="1">
    <source>
        <dbReference type="SAM" id="MobiDB-lite"/>
    </source>
</evidence>
<feature type="region of interest" description="Disordered" evidence="1">
    <location>
        <begin position="24"/>
        <end position="62"/>
    </location>
</feature>
<evidence type="ECO:0008006" key="4">
    <source>
        <dbReference type="Google" id="ProtNLM"/>
    </source>
</evidence>
<accession>A0ABX7NUP4</accession>
<dbReference type="RefSeq" id="WP_206722688.1">
    <property type="nucleotide sequence ID" value="NZ_CP071090.1"/>
</dbReference>
<dbReference type="EMBL" id="CP071090">
    <property type="protein sequence ID" value="QSQ21109.1"/>
    <property type="molecule type" value="Genomic_DNA"/>
</dbReference>
<feature type="compositionally biased region" description="Low complexity" evidence="1">
    <location>
        <begin position="24"/>
        <end position="39"/>
    </location>
</feature>
<sequence>MHHDTRRPLSSLLLAGSLLLSAGCSKEPSASAPPSSGESRTLTHQSRRESLDKLPETEPERVTSRFIQRLESSAGLDEDSVVLVKLPPPKNKELADSLVRVVGEPDDARLLVRSDALKELGILSDSLGEDTFGLLGQFDGAEVERRQEAEEVLASGKFGETTEKAIIFEGRTPVALSRGVAFDRKSFESGLPVGLNLCPLLPVSTEQAWGQSLFITAKEVVQDESRTWDPCTDKGKQGGVWTFAHLMREAAAASGYTAEEFVLSWLSLWLNDVTVNGDRVEARVAMFDEVIVPWARASGANAVLVDGKYGREVSIDGPLDLDEAPFRLLAIVNRLDLGGVGRGLGGYGGGTTGAPTDAGELRFVFGLVQPALKGERTEATCKLKRFTLNLEYGVPVTGCARVAKWAREWTQLNTFPGFTTEYLEHLQGLTDEVIRSGAAPERGNESALKQLRTNENALVDSTPGDGWEMREFTLTDEKPERGTDVPSDGLLRPHTVAQTPDDAQYPSTGNSATDAFVVGAVRTGIAAPFGPLPDRCRSSYSVPYAFQGQPFRGGHSHMSPYAWESWVIDPAQPRDVCARHDFSLNTCNGCHSGETDTFFSHVDPESGIPAQLSRFLTGGGPGGFHESPDWQNVAPRWRYADLERRFQRLYAIAWCTSCVRMPVFHPELLPKLQDVLGVVPIDPLGLPEKPSLKVGPIRELEQVKQVLEIRRDLLSGFRDEPVDAIRQAESFVH</sequence>
<protein>
    <recommendedName>
        <fullName evidence="4">Lipoprotein</fullName>
    </recommendedName>
</protein>
<keyword evidence="3" id="KW-1185">Reference proteome</keyword>
<evidence type="ECO:0000313" key="2">
    <source>
        <dbReference type="EMBL" id="QSQ21109.1"/>
    </source>
</evidence>
<gene>
    <name evidence="2" type="ORF">JY651_38855</name>
</gene>
<organism evidence="2 3">
    <name type="scientific">Pyxidicoccus parkwayensis</name>
    <dbReference type="NCBI Taxonomy" id="2813578"/>
    <lineage>
        <taxon>Bacteria</taxon>
        <taxon>Pseudomonadati</taxon>
        <taxon>Myxococcota</taxon>
        <taxon>Myxococcia</taxon>
        <taxon>Myxococcales</taxon>
        <taxon>Cystobacterineae</taxon>
        <taxon>Myxococcaceae</taxon>
        <taxon>Pyxidicoccus</taxon>
    </lineage>
</organism>
<dbReference type="Proteomes" id="UP000662747">
    <property type="component" value="Chromosome"/>
</dbReference>
<evidence type="ECO:0000313" key="3">
    <source>
        <dbReference type="Proteomes" id="UP000662747"/>
    </source>
</evidence>